<sequence length="347" mass="39239">MVLCLIGIPRRRGDEPAQRPIIAALADVSYITFLGKVWDMASMMRGSVVCPSSTSGGKGAEVEFMQEEALRDECMKMEEELRYAGSNLSSSPLRCSSVYEDSRGVILVAEGKSDPALVNFIDLSSIRSSPRVVASMPSRRFRAHNVVVNPLYAHDFLCTPPNPPCRNDLLRLAEKRESCSRRHDGRNVSNKIFPLLTTPVASNLCDPLLQEELEGRLHISMCERREWHQFQAAEISSSLRAHRDARARLKPYSLNLLARKRIHQLELQIMREQMEKHSKKERMEHEEFMRRHATGRLPLFTLPRINVPGETPGPSEVIGQVAKLVFLRNKSLGQKGGIDDSLQKLFQ</sequence>
<dbReference type="AlphaFoldDB" id="G0UWE2"/>
<dbReference type="VEuPathDB" id="TriTrypDB:TcIL3000_10_4710"/>
<protein>
    <submittedName>
        <fullName evidence="1">Uncharacterized protein</fullName>
    </submittedName>
</protein>
<reference evidence="1" key="1">
    <citation type="journal article" date="2012" name="Proc. Natl. Acad. Sci. U.S.A.">
        <title>Antigenic diversity is generated by distinct evolutionary mechanisms in African trypanosome species.</title>
        <authorList>
            <person name="Jackson A.P."/>
            <person name="Berry A."/>
            <person name="Aslett M."/>
            <person name="Allison H.C."/>
            <person name="Burton P."/>
            <person name="Vavrova-Anderson J."/>
            <person name="Brown R."/>
            <person name="Browne H."/>
            <person name="Corton N."/>
            <person name="Hauser H."/>
            <person name="Gamble J."/>
            <person name="Gilderthorp R."/>
            <person name="Marcello L."/>
            <person name="McQuillan J."/>
            <person name="Otto T.D."/>
            <person name="Quail M.A."/>
            <person name="Sanders M.J."/>
            <person name="van Tonder A."/>
            <person name="Ginger M.L."/>
            <person name="Field M.C."/>
            <person name="Barry J.D."/>
            <person name="Hertz-Fowler C."/>
            <person name="Berriman M."/>
        </authorList>
    </citation>
    <scope>NUCLEOTIDE SEQUENCE</scope>
    <source>
        <strain evidence="1">IL3000</strain>
    </source>
</reference>
<dbReference type="EMBL" id="HE575323">
    <property type="protein sequence ID" value="CCC93708.1"/>
    <property type="molecule type" value="Genomic_DNA"/>
</dbReference>
<evidence type="ECO:0000313" key="1">
    <source>
        <dbReference type="EMBL" id="CCC93708.1"/>
    </source>
</evidence>
<accession>G0UWE2</accession>
<gene>
    <name evidence="1" type="ORF">TCIL3000_10_4710</name>
</gene>
<proteinExistence type="predicted"/>
<name>G0UWE2_TRYCI</name>
<organism evidence="1">
    <name type="scientific">Trypanosoma congolense (strain IL3000)</name>
    <dbReference type="NCBI Taxonomy" id="1068625"/>
    <lineage>
        <taxon>Eukaryota</taxon>
        <taxon>Discoba</taxon>
        <taxon>Euglenozoa</taxon>
        <taxon>Kinetoplastea</taxon>
        <taxon>Metakinetoplastina</taxon>
        <taxon>Trypanosomatida</taxon>
        <taxon>Trypanosomatidae</taxon>
        <taxon>Trypanosoma</taxon>
        <taxon>Nannomonas</taxon>
    </lineage>
</organism>